<feature type="region of interest" description="Disordered" evidence="1">
    <location>
        <begin position="1"/>
        <end position="35"/>
    </location>
</feature>
<name>A0ABN9ERP3_9NEOB</name>
<feature type="compositionally biased region" description="Polar residues" evidence="1">
    <location>
        <begin position="1"/>
        <end position="15"/>
    </location>
</feature>
<proteinExistence type="predicted"/>
<comment type="caution">
    <text evidence="2">The sequence shown here is derived from an EMBL/GenBank/DDBJ whole genome shotgun (WGS) entry which is preliminary data.</text>
</comment>
<sequence length="75" mass="8444">MVDGSPSMTMTQNIPSRQQRSGSRRSTLSTCHPEDLPPLMTRLLFAIRLCTISADNCAVMQCFTQTKFTSFFSHK</sequence>
<protein>
    <submittedName>
        <fullName evidence="2">Uncharacterized protein</fullName>
    </submittedName>
</protein>
<feature type="compositionally biased region" description="Low complexity" evidence="1">
    <location>
        <begin position="16"/>
        <end position="26"/>
    </location>
</feature>
<accession>A0ABN9ERP3</accession>
<evidence type="ECO:0000313" key="3">
    <source>
        <dbReference type="Proteomes" id="UP001162483"/>
    </source>
</evidence>
<dbReference type="EMBL" id="CATNWA010015855">
    <property type="protein sequence ID" value="CAI9587515.1"/>
    <property type="molecule type" value="Genomic_DNA"/>
</dbReference>
<dbReference type="Proteomes" id="UP001162483">
    <property type="component" value="Unassembled WGS sequence"/>
</dbReference>
<gene>
    <name evidence="2" type="ORF">SPARVUS_LOCUS10576809</name>
</gene>
<keyword evidence="3" id="KW-1185">Reference proteome</keyword>
<reference evidence="2" key="1">
    <citation type="submission" date="2023-05" db="EMBL/GenBank/DDBJ databases">
        <authorList>
            <person name="Stuckert A."/>
        </authorList>
    </citation>
    <scope>NUCLEOTIDE SEQUENCE</scope>
</reference>
<evidence type="ECO:0000313" key="2">
    <source>
        <dbReference type="EMBL" id="CAI9587515.1"/>
    </source>
</evidence>
<evidence type="ECO:0000256" key="1">
    <source>
        <dbReference type="SAM" id="MobiDB-lite"/>
    </source>
</evidence>
<organism evidence="2 3">
    <name type="scientific">Staurois parvus</name>
    <dbReference type="NCBI Taxonomy" id="386267"/>
    <lineage>
        <taxon>Eukaryota</taxon>
        <taxon>Metazoa</taxon>
        <taxon>Chordata</taxon>
        <taxon>Craniata</taxon>
        <taxon>Vertebrata</taxon>
        <taxon>Euteleostomi</taxon>
        <taxon>Amphibia</taxon>
        <taxon>Batrachia</taxon>
        <taxon>Anura</taxon>
        <taxon>Neobatrachia</taxon>
        <taxon>Ranoidea</taxon>
        <taxon>Ranidae</taxon>
        <taxon>Staurois</taxon>
    </lineage>
</organism>